<dbReference type="HOGENOM" id="CLU_3200484_0_0_6"/>
<comment type="caution">
    <text evidence="1">The sequence shown here is derived from an EMBL/GenBank/DDBJ whole genome shotgun (WGS) entry which is preliminary data.</text>
</comment>
<proteinExistence type="predicted"/>
<dbReference type="AlphaFoldDB" id="G9Y2B4"/>
<organism evidence="1 2">
    <name type="scientific">Hafnia alvei ATCC 51873</name>
    <dbReference type="NCBI Taxonomy" id="1002364"/>
    <lineage>
        <taxon>Bacteria</taxon>
        <taxon>Pseudomonadati</taxon>
        <taxon>Pseudomonadota</taxon>
        <taxon>Gammaproteobacteria</taxon>
        <taxon>Enterobacterales</taxon>
        <taxon>Hafniaceae</taxon>
        <taxon>Hafnia</taxon>
    </lineage>
</organism>
<sequence>MSRFHVLHDADVCRTVPVEVVRILVEVSLNSMAPTKIVGAFFRPL</sequence>
<evidence type="ECO:0000313" key="1">
    <source>
        <dbReference type="EMBL" id="EHM46859.1"/>
    </source>
</evidence>
<dbReference type="Proteomes" id="UP000005959">
    <property type="component" value="Unassembled WGS sequence"/>
</dbReference>
<dbReference type="EMBL" id="AGCI01000010">
    <property type="protein sequence ID" value="EHM46859.1"/>
    <property type="molecule type" value="Genomic_DNA"/>
</dbReference>
<accession>G9Y2B4</accession>
<reference evidence="1 2" key="1">
    <citation type="submission" date="2011-08" db="EMBL/GenBank/DDBJ databases">
        <authorList>
            <person name="Weinstock G."/>
            <person name="Sodergren E."/>
            <person name="Clifton S."/>
            <person name="Fulton L."/>
            <person name="Fulton B."/>
            <person name="Courtney L."/>
            <person name="Fronick C."/>
            <person name="Harrison M."/>
            <person name="Strong C."/>
            <person name="Farmer C."/>
            <person name="Delahaunty K."/>
            <person name="Markovic C."/>
            <person name="Hall O."/>
            <person name="Minx P."/>
            <person name="Tomlinson C."/>
            <person name="Mitreva M."/>
            <person name="Hou S."/>
            <person name="Chen J."/>
            <person name="Wollam A."/>
            <person name="Pepin K.H."/>
            <person name="Johnson M."/>
            <person name="Bhonagiri V."/>
            <person name="Zhang X."/>
            <person name="Suruliraj S."/>
            <person name="Warren W."/>
            <person name="Chinwalla A."/>
            <person name="Mardis E.R."/>
            <person name="Wilson R.K."/>
        </authorList>
    </citation>
    <scope>NUCLEOTIDE SEQUENCE [LARGE SCALE GENOMIC DNA]</scope>
    <source>
        <strain evidence="1 2">ATCC 51873</strain>
    </source>
</reference>
<name>G9Y2B4_HAFAL</name>
<evidence type="ECO:0000313" key="2">
    <source>
        <dbReference type="Proteomes" id="UP000005959"/>
    </source>
</evidence>
<gene>
    <name evidence="1" type="ORF">HMPREF0454_00726</name>
</gene>
<protein>
    <submittedName>
        <fullName evidence="1">Uncharacterized protein</fullName>
    </submittedName>
</protein>